<name>A0A0C1FFU8_9FLAO</name>
<feature type="domain" description="TonB-dependent receptor-like beta-barrel" evidence="12">
    <location>
        <begin position="169"/>
        <end position="574"/>
    </location>
</feature>
<keyword evidence="7 10" id="KW-0472">Membrane</keyword>
<evidence type="ECO:0000256" key="11">
    <source>
        <dbReference type="RuleBase" id="RU003357"/>
    </source>
</evidence>
<evidence type="ECO:0000256" key="6">
    <source>
        <dbReference type="ARBA" id="ARBA00023077"/>
    </source>
</evidence>
<reference evidence="14 15" key="1">
    <citation type="submission" date="2014-10" db="EMBL/GenBank/DDBJ databases">
        <title>Kaistella jeonii genome.</title>
        <authorList>
            <person name="Clayton J.T."/>
            <person name="Newman J.D."/>
        </authorList>
    </citation>
    <scope>NUCLEOTIDE SEQUENCE [LARGE SCALE GENOMIC DNA]</scope>
    <source>
        <strain evidence="14 15">DSM 17048</strain>
    </source>
</reference>
<dbReference type="InterPro" id="IPR012910">
    <property type="entry name" value="Plug_dom"/>
</dbReference>
<proteinExistence type="inferred from homology"/>
<dbReference type="RefSeq" id="WP_039347955.1">
    <property type="nucleotide sequence ID" value="NZ_FOLA01000001.1"/>
</dbReference>
<dbReference type="OrthoDB" id="9758472at2"/>
<keyword evidence="2 10" id="KW-0813">Transport</keyword>
<evidence type="ECO:0000256" key="8">
    <source>
        <dbReference type="ARBA" id="ARBA00023170"/>
    </source>
</evidence>
<keyword evidence="3 10" id="KW-1134">Transmembrane beta strand</keyword>
<evidence type="ECO:0000256" key="10">
    <source>
        <dbReference type="PROSITE-ProRule" id="PRU01360"/>
    </source>
</evidence>
<dbReference type="Gene3D" id="2.40.170.20">
    <property type="entry name" value="TonB-dependent receptor, beta-barrel domain"/>
    <property type="match status" value="1"/>
</dbReference>
<dbReference type="InterPro" id="IPR039426">
    <property type="entry name" value="TonB-dep_rcpt-like"/>
</dbReference>
<keyword evidence="8 14" id="KW-0675">Receptor</keyword>
<organism evidence="14 15">
    <name type="scientific">Kaistella jeonii</name>
    <dbReference type="NCBI Taxonomy" id="266749"/>
    <lineage>
        <taxon>Bacteria</taxon>
        <taxon>Pseudomonadati</taxon>
        <taxon>Bacteroidota</taxon>
        <taxon>Flavobacteriia</taxon>
        <taxon>Flavobacteriales</taxon>
        <taxon>Weeksellaceae</taxon>
        <taxon>Chryseobacterium group</taxon>
        <taxon>Kaistella</taxon>
    </lineage>
</organism>
<keyword evidence="15" id="KW-1185">Reference proteome</keyword>
<evidence type="ECO:0000256" key="3">
    <source>
        <dbReference type="ARBA" id="ARBA00022452"/>
    </source>
</evidence>
<evidence type="ECO:0000256" key="9">
    <source>
        <dbReference type="ARBA" id="ARBA00023237"/>
    </source>
</evidence>
<comment type="similarity">
    <text evidence="10 11">Belongs to the TonB-dependent receptor family.</text>
</comment>
<feature type="domain" description="TonB-dependent receptor plug" evidence="13">
    <location>
        <begin position="40"/>
        <end position="147"/>
    </location>
</feature>
<evidence type="ECO:0000256" key="4">
    <source>
        <dbReference type="ARBA" id="ARBA00022692"/>
    </source>
</evidence>
<evidence type="ECO:0000256" key="5">
    <source>
        <dbReference type="ARBA" id="ARBA00022729"/>
    </source>
</evidence>
<sequence length="602" mass="67981">MKKAVLSILILSATINFSAQEKEGSIPEVMVSGKLLEMPLKKVNENITVISKEEIKNSPAKSVEELLAQVTGFDIRRRGGNGVQADISLRGSSFEQVLILVNGIRMNDSQTGHNSMSIPFDLASVEKIEIVKGPAARRFGQNAYAGVVNIITKPSSEENVIISGSGGDFETYSLGIGANFGTKKFSNFLQAGSSSSEGYRYNTDYKISNIFYQNQYQLENGSLKFQAGIQEKKFGANGFYSTPTATEQYEETQASIVSLGLTKKYNKFNLNSNIYWRRGQDLYLFNRAKPDVYRNMHIGNNIGGEISGNYQSTLGTTGIGVELRKEFLASNNLGSRERFVTQVFLEHHFSFFQDKFHLSPGISWANYDTEGQFFYPGLDVGFDFNDNHKIYGNIAKVNRVPTFTDLYYVSKTETGNPNLLPENAISAEIGYRFQQNNFVAKVSGFLRNSNNAIDWTKQNQNDIWRAENIGKIETKGVEIELGQNFNSFLKSYSVGYTYLDSKSLQSTNLISRYVLENLKHQFVAKLENRFFKNLTNQLIYRYNERVTTGSYQILDEKLSYDLKKLNLYVLVNNITTSSYTETFGVPMPKRWFHVGFTYKIGL</sequence>
<dbReference type="EMBL" id="JSYL01000001">
    <property type="protein sequence ID" value="KIA90673.1"/>
    <property type="molecule type" value="Genomic_DNA"/>
</dbReference>
<accession>A0A0C1FFU8</accession>
<dbReference type="PROSITE" id="PS52016">
    <property type="entry name" value="TONB_DEPENDENT_REC_3"/>
    <property type="match status" value="1"/>
</dbReference>
<evidence type="ECO:0000259" key="12">
    <source>
        <dbReference type="Pfam" id="PF00593"/>
    </source>
</evidence>
<dbReference type="Pfam" id="PF07715">
    <property type="entry name" value="Plug"/>
    <property type="match status" value="1"/>
</dbReference>
<comment type="caution">
    <text evidence="14">The sequence shown here is derived from an EMBL/GenBank/DDBJ whole genome shotgun (WGS) entry which is preliminary data.</text>
</comment>
<evidence type="ECO:0000259" key="13">
    <source>
        <dbReference type="Pfam" id="PF07715"/>
    </source>
</evidence>
<evidence type="ECO:0000256" key="7">
    <source>
        <dbReference type="ARBA" id="ARBA00023136"/>
    </source>
</evidence>
<keyword evidence="4 10" id="KW-0812">Transmembrane</keyword>
<dbReference type="PANTHER" id="PTHR30069">
    <property type="entry name" value="TONB-DEPENDENT OUTER MEMBRANE RECEPTOR"/>
    <property type="match status" value="1"/>
</dbReference>
<evidence type="ECO:0000313" key="15">
    <source>
        <dbReference type="Proteomes" id="UP000031473"/>
    </source>
</evidence>
<dbReference type="InterPro" id="IPR037066">
    <property type="entry name" value="Plug_dom_sf"/>
</dbReference>
<protein>
    <submittedName>
        <fullName evidence="14">TonB-dependent receptor</fullName>
    </submittedName>
</protein>
<dbReference type="AlphaFoldDB" id="A0A0C1FFU8"/>
<dbReference type="Gene3D" id="2.170.130.10">
    <property type="entry name" value="TonB-dependent receptor, plug domain"/>
    <property type="match status" value="1"/>
</dbReference>
<evidence type="ECO:0000313" key="14">
    <source>
        <dbReference type="EMBL" id="KIA90673.1"/>
    </source>
</evidence>
<dbReference type="GO" id="GO:0044718">
    <property type="term" value="P:siderophore transmembrane transport"/>
    <property type="evidence" value="ECO:0007669"/>
    <property type="project" value="TreeGrafter"/>
</dbReference>
<keyword evidence="5" id="KW-0732">Signal</keyword>
<dbReference type="InterPro" id="IPR036942">
    <property type="entry name" value="Beta-barrel_TonB_sf"/>
</dbReference>
<dbReference type="PANTHER" id="PTHR30069:SF29">
    <property type="entry name" value="HEMOGLOBIN AND HEMOGLOBIN-HAPTOGLOBIN-BINDING PROTEIN 1-RELATED"/>
    <property type="match status" value="1"/>
</dbReference>
<dbReference type="Pfam" id="PF00593">
    <property type="entry name" value="TonB_dep_Rec_b-barrel"/>
    <property type="match status" value="1"/>
</dbReference>
<dbReference type="GO" id="GO:0009279">
    <property type="term" value="C:cell outer membrane"/>
    <property type="evidence" value="ECO:0007669"/>
    <property type="project" value="UniProtKB-SubCell"/>
</dbReference>
<evidence type="ECO:0000256" key="2">
    <source>
        <dbReference type="ARBA" id="ARBA00022448"/>
    </source>
</evidence>
<keyword evidence="9 10" id="KW-0998">Cell outer membrane</keyword>
<dbReference type="InterPro" id="IPR000531">
    <property type="entry name" value="Beta-barrel_TonB"/>
</dbReference>
<gene>
    <name evidence="14" type="ORF">OA86_01995</name>
</gene>
<dbReference type="GO" id="GO:0015344">
    <property type="term" value="F:siderophore uptake transmembrane transporter activity"/>
    <property type="evidence" value="ECO:0007669"/>
    <property type="project" value="TreeGrafter"/>
</dbReference>
<dbReference type="Proteomes" id="UP000031473">
    <property type="component" value="Unassembled WGS sequence"/>
</dbReference>
<comment type="subcellular location">
    <subcellularLocation>
        <location evidence="1 10">Cell outer membrane</location>
        <topology evidence="1 10">Multi-pass membrane protein</topology>
    </subcellularLocation>
</comment>
<evidence type="ECO:0000256" key="1">
    <source>
        <dbReference type="ARBA" id="ARBA00004571"/>
    </source>
</evidence>
<keyword evidence="6 11" id="KW-0798">TonB box</keyword>
<dbReference type="STRING" id="266749.SAMN05421876_101121"/>
<dbReference type="SUPFAM" id="SSF56935">
    <property type="entry name" value="Porins"/>
    <property type="match status" value="1"/>
</dbReference>